<dbReference type="EMBL" id="JAWDKD010000014">
    <property type="protein sequence ID" value="MDV0446880.1"/>
    <property type="molecule type" value="Genomic_DNA"/>
</dbReference>
<reference evidence="1" key="1">
    <citation type="submission" date="2023-06" db="EMBL/GenBank/DDBJ databases">
        <title>Genome sequence of Methanosarcinaceae archaeon Ag5.</title>
        <authorList>
            <person name="Protasov E."/>
            <person name="Platt K."/>
            <person name="Poehlein A."/>
            <person name="Daniel R."/>
            <person name="Brune A."/>
        </authorList>
    </citation>
    <scope>NUCLEOTIDE SEQUENCE</scope>
    <source>
        <strain evidence="1">Ag5</strain>
    </source>
</reference>
<protein>
    <submittedName>
        <fullName evidence="1">Uncharacterized protein</fullName>
    </submittedName>
</protein>
<gene>
    <name evidence="1" type="ORF">MsAg5_07430</name>
</gene>
<keyword evidence="2" id="KW-1185">Reference proteome</keyword>
<sequence length="51" mass="5769">MLNAYNLTDGRTMYVETTGSLGGPGADIFFFELNEGDVYLDGTVHRIYTFW</sequence>
<dbReference type="Proteomes" id="UP001271789">
    <property type="component" value="Unassembled WGS sequence"/>
</dbReference>
<dbReference type="AlphaFoldDB" id="A0AAE4MHV3"/>
<name>A0AAE4MHV3_9EURY</name>
<comment type="caution">
    <text evidence="1">The sequence shown here is derived from an EMBL/GenBank/DDBJ whole genome shotgun (WGS) entry which is preliminary data.</text>
</comment>
<proteinExistence type="predicted"/>
<organism evidence="1 2">
    <name type="scientific">Methanolapillus africanus</name>
    <dbReference type="NCBI Taxonomy" id="3028297"/>
    <lineage>
        <taxon>Archaea</taxon>
        <taxon>Methanobacteriati</taxon>
        <taxon>Methanobacteriota</taxon>
        <taxon>Stenosarchaea group</taxon>
        <taxon>Methanomicrobia</taxon>
        <taxon>Methanosarcinales</taxon>
        <taxon>Methanosarcinaceae</taxon>
        <taxon>Methanolapillus</taxon>
    </lineage>
</organism>
<accession>A0AAE4MHV3</accession>
<evidence type="ECO:0000313" key="2">
    <source>
        <dbReference type="Proteomes" id="UP001271789"/>
    </source>
</evidence>
<evidence type="ECO:0000313" key="1">
    <source>
        <dbReference type="EMBL" id="MDV0446880.1"/>
    </source>
</evidence>